<feature type="region of interest" description="Disordered" evidence="2">
    <location>
        <begin position="477"/>
        <end position="514"/>
    </location>
</feature>
<feature type="region of interest" description="Disordered" evidence="2">
    <location>
        <begin position="607"/>
        <end position="626"/>
    </location>
</feature>
<feature type="compositionally biased region" description="Low complexity" evidence="2">
    <location>
        <begin position="792"/>
        <end position="812"/>
    </location>
</feature>
<organism evidence="3 4">
    <name type="scientific">Stylonychia lemnae</name>
    <name type="common">Ciliate</name>
    <dbReference type="NCBI Taxonomy" id="5949"/>
    <lineage>
        <taxon>Eukaryota</taxon>
        <taxon>Sar</taxon>
        <taxon>Alveolata</taxon>
        <taxon>Ciliophora</taxon>
        <taxon>Intramacronucleata</taxon>
        <taxon>Spirotrichea</taxon>
        <taxon>Stichotrichia</taxon>
        <taxon>Sporadotrichida</taxon>
        <taxon>Oxytrichidae</taxon>
        <taxon>Stylonychinae</taxon>
        <taxon>Stylonychia</taxon>
    </lineage>
</organism>
<gene>
    <name evidence="3" type="primary">Contig7884.g8419</name>
    <name evidence="3" type="ORF">STYLEM_6103</name>
</gene>
<dbReference type="AlphaFoldDB" id="A0A078A5G4"/>
<protein>
    <submittedName>
        <fullName evidence="3">Uncharacterized protein</fullName>
    </submittedName>
</protein>
<dbReference type="EMBL" id="CCKQ01005864">
    <property type="protein sequence ID" value="CDW77134.1"/>
    <property type="molecule type" value="Genomic_DNA"/>
</dbReference>
<feature type="region of interest" description="Disordered" evidence="2">
    <location>
        <begin position="789"/>
        <end position="815"/>
    </location>
</feature>
<feature type="region of interest" description="Disordered" evidence="2">
    <location>
        <begin position="375"/>
        <end position="397"/>
    </location>
</feature>
<dbReference type="OrthoDB" id="327692at2759"/>
<feature type="compositionally biased region" description="Polar residues" evidence="2">
    <location>
        <begin position="436"/>
        <end position="445"/>
    </location>
</feature>
<proteinExistence type="predicted"/>
<feature type="region of interest" description="Disordered" evidence="2">
    <location>
        <begin position="133"/>
        <end position="154"/>
    </location>
</feature>
<dbReference type="Proteomes" id="UP000039865">
    <property type="component" value="Unassembled WGS sequence"/>
</dbReference>
<feature type="compositionally biased region" description="Basic and acidic residues" evidence="2">
    <location>
        <begin position="388"/>
        <end position="397"/>
    </location>
</feature>
<keyword evidence="1" id="KW-0175">Coiled coil</keyword>
<feature type="compositionally biased region" description="Polar residues" evidence="2">
    <location>
        <begin position="133"/>
        <end position="148"/>
    </location>
</feature>
<feature type="compositionally biased region" description="Polar residues" evidence="2">
    <location>
        <begin position="453"/>
        <end position="464"/>
    </location>
</feature>
<feature type="coiled-coil region" evidence="1">
    <location>
        <begin position="203"/>
        <end position="257"/>
    </location>
</feature>
<dbReference type="InParanoid" id="A0A078A5G4"/>
<accession>A0A078A5G4</accession>
<evidence type="ECO:0000313" key="3">
    <source>
        <dbReference type="EMBL" id="CDW77134.1"/>
    </source>
</evidence>
<feature type="region of interest" description="Disordered" evidence="2">
    <location>
        <begin position="429"/>
        <end position="464"/>
    </location>
</feature>
<keyword evidence="4" id="KW-1185">Reference proteome</keyword>
<sequence length="951" mass="111501">MTQKVSPRDKRQNSMDYLDKKMTAFITPINQRAKSILHTRQAKTNKNSATRIQNQQDGLVFSNALNNRYDSLDQQKESSQGGGLNNAELHYLNQSQQSLEFQINENLISRRHMLSSAPDPNYLQFDVIQDNEQNEQSVQEDGQKQDGQAQKRMHKKRFLYTPVELEDDDFMFNLNEPMNQSMHVPNNKNNERKFNLRKFRFMKRNAEKEKAEKKLTIKEELDSIMNRLENVDAKDLRAKLKNLIDDSQQQRNLIEVQRNHNQIKNQILGNKYKSPKDGGIQNLTESSFDFDNQSRSAVSSVKYTEVKKQLPIQQSLMHAYQLRMKRQQEEEQKRKMVDLKLNYMISNLQERLGFVTKKQKMDHFMNRLATNIEKKVKTSNKTNSENESSIKKQEYDIRSPLDSVNDYENYADNLLQPDFNRKTKSHFTKLNKVHSKSSLDQNRIPSQIREHSMNQPNTTKYSQFKQGGQKYLNFQHPKTTQVSPRESARSQANHSSIQNSNRFKSMSPKHTQNQLQQNFTDNMKLIKEKILDKNAPSPRVATDYYNFEEQNLVMEFLQSLYADKDWTSIATDEQFEKIMQLMSEYYGMNENFDNKYSQLPRFLLAKKQQKSQSKQDVNHIGAEDPNLAKSKSIKGKSLKGSQKMSLYDKDEDIPTFHVFSDDEEDHGKKYDDKEFEKHIKQMHLDSEAMKERFVMERYTSYLNKCMFIASDDYIKRKFKAFLEKKNPQKSDNFFKRMQKDQELRNQKEKIIQDLKEGIQNQLLSLESAQMTGMIGSITSKLKTDLTKYLGLPGQQGTQTNQNNQRQPNSRQSDNSVNVFSDHVQNENNIHLQSSQPSYFKALQELKNNKSSIPQLMNQNSIKANKQVTVKGSQNDLPNLNHLNAIQQQFKRSHMRMLHNQRLTEKMQGSDIISQKIVDLEMKILSKKQNSPVKIKFQLKNTDDNMSLRNQF</sequence>
<reference evidence="3 4" key="1">
    <citation type="submission" date="2014-06" db="EMBL/GenBank/DDBJ databases">
        <authorList>
            <person name="Swart Estienne"/>
        </authorList>
    </citation>
    <scope>NUCLEOTIDE SEQUENCE [LARGE SCALE GENOMIC DNA]</scope>
    <source>
        <strain evidence="3 4">130c</strain>
    </source>
</reference>
<evidence type="ECO:0000313" key="4">
    <source>
        <dbReference type="Proteomes" id="UP000039865"/>
    </source>
</evidence>
<evidence type="ECO:0000256" key="1">
    <source>
        <dbReference type="SAM" id="Coils"/>
    </source>
</evidence>
<name>A0A078A5G4_STYLE</name>
<evidence type="ECO:0000256" key="2">
    <source>
        <dbReference type="SAM" id="MobiDB-lite"/>
    </source>
</evidence>